<feature type="site" description="Contributes to redox potential value" evidence="3">
    <location>
        <position position="30"/>
    </location>
</feature>
<protein>
    <recommendedName>
        <fullName evidence="2">Thioredoxin</fullName>
    </recommendedName>
</protein>
<sequence length="103" mass="11315">MLTIKSAEEFKATIGQDKITVVDFFATWCGPCKIIAPRFEEWSKKYTNATFCKVDVDELGDVAADADVSAMPTFNVYRAGELLEQVVGADAKKLEACIKARCA</sequence>
<keyword evidence="1 4" id="KW-1015">Disulfide bond</keyword>
<comment type="similarity">
    <text evidence="2">Belongs to the thioredoxin family.</text>
</comment>
<evidence type="ECO:0000259" key="5">
    <source>
        <dbReference type="PROSITE" id="PS51352"/>
    </source>
</evidence>
<dbReference type="PRINTS" id="PR00421">
    <property type="entry name" value="THIOREDOXIN"/>
</dbReference>
<evidence type="ECO:0000256" key="3">
    <source>
        <dbReference type="PIRSR" id="PIRSR000077-1"/>
    </source>
</evidence>
<feature type="disulfide bond" description="Redox-active" evidence="4">
    <location>
        <begin position="29"/>
        <end position="32"/>
    </location>
</feature>
<evidence type="ECO:0000256" key="4">
    <source>
        <dbReference type="PIRSR" id="PIRSR000077-4"/>
    </source>
</evidence>
<dbReference type="OrthoDB" id="10263751at2759"/>
<dbReference type="InterPro" id="IPR017937">
    <property type="entry name" value="Thioredoxin_CS"/>
</dbReference>
<feature type="domain" description="Thioredoxin" evidence="5">
    <location>
        <begin position="1"/>
        <end position="103"/>
    </location>
</feature>
<reference evidence="7" key="1">
    <citation type="journal article" date="2018" name="Nat. Microbiol.">
        <title>Leveraging single-cell genomics to expand the fungal tree of life.</title>
        <authorList>
            <person name="Ahrendt S.R."/>
            <person name="Quandt C.A."/>
            <person name="Ciobanu D."/>
            <person name="Clum A."/>
            <person name="Salamov A."/>
            <person name="Andreopoulos B."/>
            <person name="Cheng J.F."/>
            <person name="Woyke T."/>
            <person name="Pelin A."/>
            <person name="Henrissat B."/>
            <person name="Reynolds N.K."/>
            <person name="Benny G.L."/>
            <person name="Smith M.E."/>
            <person name="James T.Y."/>
            <person name="Grigoriev I.V."/>
        </authorList>
    </citation>
    <scope>NUCLEOTIDE SEQUENCE [LARGE SCALE GENOMIC DNA]</scope>
    <source>
        <strain evidence="7">ATCC 52028</strain>
    </source>
</reference>
<dbReference type="SUPFAM" id="SSF52833">
    <property type="entry name" value="Thioredoxin-like"/>
    <property type="match status" value="1"/>
</dbReference>
<dbReference type="GO" id="GO:0015035">
    <property type="term" value="F:protein-disulfide reductase activity"/>
    <property type="evidence" value="ECO:0007669"/>
    <property type="project" value="InterPro"/>
</dbReference>
<dbReference type="InterPro" id="IPR005746">
    <property type="entry name" value="Thioredoxin"/>
</dbReference>
<dbReference type="PROSITE" id="PS51352">
    <property type="entry name" value="THIOREDOXIN_2"/>
    <property type="match status" value="1"/>
</dbReference>
<dbReference type="STRING" id="1555241.A0A4P9XAT3"/>
<dbReference type="AlphaFoldDB" id="A0A4P9XAT3"/>
<feature type="active site" description="Nucleophile" evidence="3">
    <location>
        <position position="32"/>
    </location>
</feature>
<dbReference type="Gene3D" id="3.40.30.10">
    <property type="entry name" value="Glutaredoxin"/>
    <property type="match status" value="1"/>
</dbReference>
<evidence type="ECO:0000313" key="6">
    <source>
        <dbReference type="EMBL" id="RKP02493.1"/>
    </source>
</evidence>
<dbReference type="FunFam" id="3.40.30.10:FF:000245">
    <property type="entry name" value="Thioredoxin"/>
    <property type="match status" value="1"/>
</dbReference>
<dbReference type="InterPro" id="IPR036249">
    <property type="entry name" value="Thioredoxin-like_sf"/>
</dbReference>
<keyword evidence="7" id="KW-1185">Reference proteome</keyword>
<dbReference type="InterPro" id="IPR013766">
    <property type="entry name" value="Thioredoxin_domain"/>
</dbReference>
<name>A0A4P9XAT3_9FUNG</name>
<dbReference type="Pfam" id="PF00085">
    <property type="entry name" value="Thioredoxin"/>
    <property type="match status" value="1"/>
</dbReference>
<organism evidence="6 7">
    <name type="scientific">Caulochytrium protostelioides</name>
    <dbReference type="NCBI Taxonomy" id="1555241"/>
    <lineage>
        <taxon>Eukaryota</taxon>
        <taxon>Fungi</taxon>
        <taxon>Fungi incertae sedis</taxon>
        <taxon>Chytridiomycota</taxon>
        <taxon>Chytridiomycota incertae sedis</taxon>
        <taxon>Chytridiomycetes</taxon>
        <taxon>Caulochytriales</taxon>
        <taxon>Caulochytriaceae</taxon>
        <taxon>Caulochytrium</taxon>
    </lineage>
</organism>
<dbReference type="EMBL" id="ML014142">
    <property type="protein sequence ID" value="RKP02493.1"/>
    <property type="molecule type" value="Genomic_DNA"/>
</dbReference>
<evidence type="ECO:0000256" key="2">
    <source>
        <dbReference type="PIRNR" id="PIRNR000077"/>
    </source>
</evidence>
<feature type="active site" description="Nucleophile" evidence="3">
    <location>
        <position position="29"/>
    </location>
</feature>
<feature type="site" description="Contributes to redox potential value" evidence="3">
    <location>
        <position position="31"/>
    </location>
</feature>
<keyword evidence="4" id="KW-0676">Redox-active center</keyword>
<proteinExistence type="inferred from homology"/>
<dbReference type="PIRSF" id="PIRSF000077">
    <property type="entry name" value="Thioredoxin"/>
    <property type="match status" value="1"/>
</dbReference>
<evidence type="ECO:0000313" key="7">
    <source>
        <dbReference type="Proteomes" id="UP000274922"/>
    </source>
</evidence>
<dbReference type="CDD" id="cd02947">
    <property type="entry name" value="TRX_family"/>
    <property type="match status" value="1"/>
</dbReference>
<dbReference type="Proteomes" id="UP000274922">
    <property type="component" value="Unassembled WGS sequence"/>
</dbReference>
<accession>A0A4P9XAT3</accession>
<dbReference type="PANTHER" id="PTHR46115">
    <property type="entry name" value="THIOREDOXIN-LIKE PROTEIN 1"/>
    <property type="match status" value="1"/>
</dbReference>
<dbReference type="PROSITE" id="PS00194">
    <property type="entry name" value="THIOREDOXIN_1"/>
    <property type="match status" value="1"/>
</dbReference>
<gene>
    <name evidence="6" type="ORF">CXG81DRAFT_17855</name>
</gene>
<feature type="site" description="Deprotonates C-terminal active site Cys" evidence="3">
    <location>
        <position position="23"/>
    </location>
</feature>
<evidence type="ECO:0000256" key="1">
    <source>
        <dbReference type="ARBA" id="ARBA00023157"/>
    </source>
</evidence>